<evidence type="ECO:0000256" key="2">
    <source>
        <dbReference type="ARBA" id="ARBA00006737"/>
    </source>
</evidence>
<evidence type="ECO:0000256" key="5">
    <source>
        <dbReference type="ARBA" id="ARBA00022846"/>
    </source>
</evidence>
<dbReference type="Proteomes" id="UP000327044">
    <property type="component" value="Unassembled WGS sequence"/>
</dbReference>
<accession>A0A5N4AM06</accession>
<dbReference type="InterPro" id="IPR009290">
    <property type="entry name" value="Radial_spoke_3"/>
</dbReference>
<keyword evidence="12" id="KW-1185">Reference proteome</keyword>
<dbReference type="Pfam" id="PF06098">
    <property type="entry name" value="Radial_spoke_3"/>
    <property type="match status" value="1"/>
</dbReference>
<proteinExistence type="inferred from homology"/>
<evidence type="ECO:0000313" key="11">
    <source>
        <dbReference type="EMBL" id="KAB0798382.1"/>
    </source>
</evidence>
<feature type="compositionally biased region" description="Basic and acidic residues" evidence="10">
    <location>
        <begin position="196"/>
        <end position="214"/>
    </location>
</feature>
<name>A0A5N4AM06_PHOPY</name>
<keyword evidence="5" id="KW-0282">Flagellum</keyword>
<evidence type="ECO:0000256" key="10">
    <source>
        <dbReference type="SAM" id="MobiDB-lite"/>
    </source>
</evidence>
<keyword evidence="7" id="KW-0206">Cytoskeleton</keyword>
<evidence type="ECO:0008006" key="13">
    <source>
        <dbReference type="Google" id="ProtNLM"/>
    </source>
</evidence>
<sequence>MTMVERSADGHQTTGKSRKLVHISDGTSKSESRSQFTFSSSPRALYTNRKFIAGGIYAVEGCIKVNVPPLSTIPSDDLDDSNTAFKIINQDNLPIIIGESIFKPFGKDGQKFKPNGIVFPTRRITGNLEDNRLKHLTKSNGYIDAQNVLNLHKNVSISHGNLNHCNSAVKDRTDKHKLRSLDNTFTKALDAKLRKLQKDDKQTAGMKSKTDTPRKPFITTVKKGHFLDPPPEIACLFGFKVEPVVSKEKKLYAYASQPRVLHKAVDEVHKSKCEAASKAANCLSSPALTRTQRGEHVTDFNGNTSRSQGDAPVPYANLMFEKRVIRGSNFAHPMQTGEAESAASRAAEARRRALARRKAQKQQIRGAQLRIGSPPPVPGRKHEPVQTELYLEEIWSNPPVNDTWTQTDLFLERPISPFYVPAKTGADVATQIYPGDLFDFDMEVQPILEVLVGKTIEQALIEVLEEEELAALREQQRRFLEIRAAETAEAQRLQERERRLQAEKQRRMLEYEEGLQYQKEMEERIAAAVLMQGYMADLLPSVLEGLEEEGFLADNVKKDLDESFMPWLMKEVTTELQEMVSSRDVLIDIVREILENRAELYKALNTEKLEEEEEEGDETQPDISLIEHLKLKEALEGDTTTT</sequence>
<evidence type="ECO:0000313" key="12">
    <source>
        <dbReference type="Proteomes" id="UP000327044"/>
    </source>
</evidence>
<dbReference type="InParanoid" id="A0A5N4AM06"/>
<feature type="region of interest" description="Disordered" evidence="10">
    <location>
        <begin position="1"/>
        <end position="39"/>
    </location>
</feature>
<dbReference type="PANTHER" id="PTHR21648">
    <property type="entry name" value="FLAGELLAR RADIAL SPOKE PROTEIN 3"/>
    <property type="match status" value="1"/>
</dbReference>
<dbReference type="EMBL" id="VVIM01000006">
    <property type="protein sequence ID" value="KAB0798382.1"/>
    <property type="molecule type" value="Genomic_DNA"/>
</dbReference>
<organism evidence="11 12">
    <name type="scientific">Photinus pyralis</name>
    <name type="common">Common eastern firefly</name>
    <name type="synonym">Lampyris pyralis</name>
    <dbReference type="NCBI Taxonomy" id="7054"/>
    <lineage>
        <taxon>Eukaryota</taxon>
        <taxon>Metazoa</taxon>
        <taxon>Ecdysozoa</taxon>
        <taxon>Arthropoda</taxon>
        <taxon>Hexapoda</taxon>
        <taxon>Insecta</taxon>
        <taxon>Pterygota</taxon>
        <taxon>Neoptera</taxon>
        <taxon>Endopterygota</taxon>
        <taxon>Coleoptera</taxon>
        <taxon>Polyphaga</taxon>
        <taxon>Elateriformia</taxon>
        <taxon>Elateroidea</taxon>
        <taxon>Lampyridae</taxon>
        <taxon>Lampyrinae</taxon>
        <taxon>Photinus</taxon>
    </lineage>
</organism>
<reference evidence="11 12" key="1">
    <citation type="journal article" date="2018" name="Elife">
        <title>Firefly genomes illuminate parallel origins of bioluminescence in beetles.</title>
        <authorList>
            <person name="Fallon T.R."/>
            <person name="Lower S.E."/>
            <person name="Chang C.H."/>
            <person name="Bessho-Uehara M."/>
            <person name="Martin G.J."/>
            <person name="Bewick A.J."/>
            <person name="Behringer M."/>
            <person name="Debat H.J."/>
            <person name="Wong I."/>
            <person name="Day J.C."/>
            <person name="Suvorov A."/>
            <person name="Silva C.J."/>
            <person name="Stanger-Hall K.F."/>
            <person name="Hall D.W."/>
            <person name="Schmitz R.J."/>
            <person name="Nelson D.R."/>
            <person name="Lewis S.M."/>
            <person name="Shigenobu S."/>
            <person name="Bybee S.M."/>
            <person name="Larracuente A.M."/>
            <person name="Oba Y."/>
            <person name="Weng J.K."/>
        </authorList>
    </citation>
    <scope>NUCLEOTIDE SEQUENCE [LARGE SCALE GENOMIC DNA]</scope>
    <source>
        <strain evidence="11">1611_PpyrPB1</strain>
        <tissue evidence="11">Whole body</tissue>
    </source>
</reference>
<dbReference type="GO" id="GO:0005929">
    <property type="term" value="C:cilium"/>
    <property type="evidence" value="ECO:0007669"/>
    <property type="project" value="TreeGrafter"/>
</dbReference>
<feature type="region of interest" description="Disordered" evidence="10">
    <location>
        <begin position="196"/>
        <end position="215"/>
    </location>
</feature>
<evidence type="ECO:0000256" key="6">
    <source>
        <dbReference type="ARBA" id="ARBA00023069"/>
    </source>
</evidence>
<evidence type="ECO:0000256" key="1">
    <source>
        <dbReference type="ARBA" id="ARBA00004611"/>
    </source>
</evidence>
<evidence type="ECO:0000256" key="3">
    <source>
        <dbReference type="ARBA" id="ARBA00022490"/>
    </source>
</evidence>
<evidence type="ECO:0000256" key="8">
    <source>
        <dbReference type="ARBA" id="ARBA00023273"/>
    </source>
</evidence>
<evidence type="ECO:0000256" key="9">
    <source>
        <dbReference type="SAM" id="Coils"/>
    </source>
</evidence>
<keyword evidence="9" id="KW-0175">Coiled coil</keyword>
<dbReference type="PANTHER" id="PTHR21648:SF0">
    <property type="entry name" value="RADIAL SPOKE HEAD PROTEIN 3 HOMOLOG"/>
    <property type="match status" value="1"/>
</dbReference>
<evidence type="ECO:0000256" key="4">
    <source>
        <dbReference type="ARBA" id="ARBA00022553"/>
    </source>
</evidence>
<gene>
    <name evidence="11" type="ORF">PPYR_09375</name>
</gene>
<comment type="caution">
    <text evidence="11">The sequence shown here is derived from an EMBL/GenBank/DDBJ whole genome shotgun (WGS) entry which is preliminary data.</text>
</comment>
<evidence type="ECO:0000256" key="7">
    <source>
        <dbReference type="ARBA" id="ARBA00023212"/>
    </source>
</evidence>
<comment type="subcellular location">
    <subcellularLocation>
        <location evidence="1">Cytoplasm</location>
        <location evidence="1">Cytoskeleton</location>
        <location evidence="1">Flagellum axoneme</location>
    </subcellularLocation>
</comment>
<keyword evidence="8" id="KW-0966">Cell projection</keyword>
<keyword evidence="3" id="KW-0963">Cytoplasm</keyword>
<feature type="coiled-coil region" evidence="9">
    <location>
        <begin position="483"/>
        <end position="510"/>
    </location>
</feature>
<feature type="region of interest" description="Disordered" evidence="10">
    <location>
        <begin position="355"/>
        <end position="382"/>
    </location>
</feature>
<keyword evidence="4" id="KW-0597">Phosphoprotein</keyword>
<comment type="similarity">
    <text evidence="2">Belongs to the flagellar radial spoke RSP3 family.</text>
</comment>
<protein>
    <recommendedName>
        <fullName evidence="13">Radial spoke head protein 3 homolog</fullName>
    </recommendedName>
</protein>
<dbReference type="AlphaFoldDB" id="A0A5N4AM06"/>
<keyword evidence="6" id="KW-0969">Cilium</keyword>